<keyword evidence="2" id="KW-1185">Reference proteome</keyword>
<accession>A0A411Z1I6</accession>
<dbReference type="SUPFAM" id="SSF56524">
    <property type="entry name" value="Oxidoreductase molybdopterin-binding domain"/>
    <property type="match status" value="1"/>
</dbReference>
<dbReference type="InterPro" id="IPR036374">
    <property type="entry name" value="OxRdtase_Mopterin-bd_sf"/>
</dbReference>
<protein>
    <submittedName>
        <fullName evidence="1">Oxidoreductase</fullName>
    </submittedName>
</protein>
<gene>
    <name evidence="1" type="ORF">D1012_12255</name>
</gene>
<dbReference type="AlphaFoldDB" id="A0A411Z1I6"/>
<proteinExistence type="predicted"/>
<reference evidence="1 2" key="1">
    <citation type="submission" date="2018-08" db="EMBL/GenBank/DDBJ databases">
        <title>Flavobacterium tibetense sp. nov., isolated from a wetland YonghuCo on Tibetan Plateau.</title>
        <authorList>
            <person name="Phurbu D."/>
            <person name="Lu H."/>
            <person name="Xing P."/>
        </authorList>
    </citation>
    <scope>NUCLEOTIDE SEQUENCE [LARGE SCALE GENOMIC DNA]</scope>
    <source>
        <strain evidence="1 2">DJC</strain>
    </source>
</reference>
<sequence>MAALPGSRGAVQADTTEAVLLTVHDGLKKQVFKLTDLDALPQQQFTTSTIWTTEPTAFSGPALADVMASSGLSAEALTLRAVNNYSITLNSSTLEENAPIVATRINGKTFSVRERGPLWVVFPYDADSRYRSEHTFAASIWQLTDILADTTP</sequence>
<evidence type="ECO:0000313" key="2">
    <source>
        <dbReference type="Proteomes" id="UP000284547"/>
    </source>
</evidence>
<organism evidence="1 2">
    <name type="scientific">Pseudotabrizicola alkalilacus</name>
    <dbReference type="NCBI Taxonomy" id="2305252"/>
    <lineage>
        <taxon>Bacteria</taxon>
        <taxon>Pseudomonadati</taxon>
        <taxon>Pseudomonadota</taxon>
        <taxon>Alphaproteobacteria</taxon>
        <taxon>Rhodobacterales</taxon>
        <taxon>Paracoccaceae</taxon>
        <taxon>Pseudotabrizicola</taxon>
    </lineage>
</organism>
<dbReference type="EMBL" id="QWEY01000006">
    <property type="protein sequence ID" value="RGP36918.1"/>
    <property type="molecule type" value="Genomic_DNA"/>
</dbReference>
<comment type="caution">
    <text evidence="1">The sequence shown here is derived from an EMBL/GenBank/DDBJ whole genome shotgun (WGS) entry which is preliminary data.</text>
</comment>
<dbReference type="Proteomes" id="UP000284547">
    <property type="component" value="Unassembled WGS sequence"/>
</dbReference>
<evidence type="ECO:0000313" key="1">
    <source>
        <dbReference type="EMBL" id="RGP36918.1"/>
    </source>
</evidence>
<name>A0A411Z1I6_9RHOB</name>